<dbReference type="GO" id="GO:0005829">
    <property type="term" value="C:cytosol"/>
    <property type="evidence" value="ECO:0007669"/>
    <property type="project" value="TreeGrafter"/>
</dbReference>
<proteinExistence type="inferred from homology"/>
<dbReference type="SUPFAM" id="SSF52540">
    <property type="entry name" value="P-loop containing nucleoside triphosphate hydrolases"/>
    <property type="match status" value="1"/>
</dbReference>
<keyword evidence="3" id="KW-0418">Kinase</keyword>
<organism evidence="5">
    <name type="scientific">marine metagenome</name>
    <dbReference type="NCBI Taxonomy" id="408172"/>
    <lineage>
        <taxon>unclassified sequences</taxon>
        <taxon>metagenomes</taxon>
        <taxon>ecological metagenomes</taxon>
    </lineage>
</organism>
<dbReference type="AlphaFoldDB" id="A0A382ACP2"/>
<dbReference type="PROSITE" id="PS50052">
    <property type="entry name" value="GUANYLATE_KINASE_2"/>
    <property type="match status" value="1"/>
</dbReference>
<feature type="domain" description="Guanylate kinase-like" evidence="4">
    <location>
        <begin position="1"/>
        <end position="172"/>
    </location>
</feature>
<dbReference type="Gene3D" id="3.40.50.300">
    <property type="entry name" value="P-loop containing nucleotide triphosphate hydrolases"/>
    <property type="match status" value="1"/>
</dbReference>
<dbReference type="EMBL" id="UINC01024848">
    <property type="protein sequence ID" value="SVA99318.1"/>
    <property type="molecule type" value="Genomic_DNA"/>
</dbReference>
<dbReference type="InterPro" id="IPR008145">
    <property type="entry name" value="GK/Ca_channel_bsu"/>
</dbReference>
<dbReference type="CDD" id="cd00071">
    <property type="entry name" value="GMPK"/>
    <property type="match status" value="1"/>
</dbReference>
<sequence length="176" mass="19964">MIIVISGPGGAGKGTIVRELCEQDSKVTVSRSWTTREPRVDDKDDSYFFVDDATFNKHKDNGGFIECNDFLGSMYGTPMPDSNDERDLILEIDVSGGRQINEKLPEAILIFIDVEDPELRRRLSERGDKSSEIDKRLLEAERERKEAKELNYQIILNNDLVKATKAVNEIICKARL</sequence>
<dbReference type="GO" id="GO:0004385">
    <property type="term" value="F:GMP kinase activity"/>
    <property type="evidence" value="ECO:0007669"/>
    <property type="project" value="TreeGrafter"/>
</dbReference>
<dbReference type="Pfam" id="PF00625">
    <property type="entry name" value="Guanylate_kin"/>
    <property type="match status" value="1"/>
</dbReference>
<dbReference type="InterPro" id="IPR027417">
    <property type="entry name" value="P-loop_NTPase"/>
</dbReference>
<evidence type="ECO:0000256" key="2">
    <source>
        <dbReference type="ARBA" id="ARBA00022679"/>
    </source>
</evidence>
<protein>
    <recommendedName>
        <fullName evidence="4">Guanylate kinase-like domain-containing protein</fullName>
    </recommendedName>
</protein>
<dbReference type="SMART" id="SM00072">
    <property type="entry name" value="GuKc"/>
    <property type="match status" value="1"/>
</dbReference>
<dbReference type="PANTHER" id="PTHR23117">
    <property type="entry name" value="GUANYLATE KINASE-RELATED"/>
    <property type="match status" value="1"/>
</dbReference>
<dbReference type="Gene3D" id="3.30.63.10">
    <property type="entry name" value="Guanylate Kinase phosphate binding domain"/>
    <property type="match status" value="1"/>
</dbReference>
<keyword evidence="2" id="KW-0808">Transferase</keyword>
<comment type="similarity">
    <text evidence="1">Belongs to the guanylate kinase family.</text>
</comment>
<accession>A0A382ACP2</accession>
<evidence type="ECO:0000256" key="1">
    <source>
        <dbReference type="ARBA" id="ARBA00005790"/>
    </source>
</evidence>
<reference evidence="5" key="1">
    <citation type="submission" date="2018-05" db="EMBL/GenBank/DDBJ databases">
        <authorList>
            <person name="Lanie J.A."/>
            <person name="Ng W.-L."/>
            <person name="Kazmierczak K.M."/>
            <person name="Andrzejewski T.M."/>
            <person name="Davidsen T.M."/>
            <person name="Wayne K.J."/>
            <person name="Tettelin H."/>
            <person name="Glass J.I."/>
            <person name="Rusch D."/>
            <person name="Podicherti R."/>
            <person name="Tsui H.-C.T."/>
            <person name="Winkler M.E."/>
        </authorList>
    </citation>
    <scope>NUCLEOTIDE SEQUENCE</scope>
</reference>
<evidence type="ECO:0000313" key="5">
    <source>
        <dbReference type="EMBL" id="SVA99318.1"/>
    </source>
</evidence>
<evidence type="ECO:0000256" key="3">
    <source>
        <dbReference type="ARBA" id="ARBA00022777"/>
    </source>
</evidence>
<dbReference type="PANTHER" id="PTHR23117:SF13">
    <property type="entry name" value="GUANYLATE KINASE"/>
    <property type="match status" value="1"/>
</dbReference>
<dbReference type="InterPro" id="IPR008144">
    <property type="entry name" value="Guanylate_kin-like_dom"/>
</dbReference>
<evidence type="ECO:0000259" key="4">
    <source>
        <dbReference type="PROSITE" id="PS50052"/>
    </source>
</evidence>
<name>A0A382ACP2_9ZZZZ</name>
<gene>
    <name evidence="5" type="ORF">METZ01_LOCUS152172</name>
</gene>